<feature type="compositionally biased region" description="Polar residues" evidence="5">
    <location>
        <begin position="33"/>
        <end position="42"/>
    </location>
</feature>
<dbReference type="GeneID" id="20341796"/>
<feature type="transmembrane region" description="Helical" evidence="6">
    <location>
        <begin position="155"/>
        <end position="178"/>
    </location>
</feature>
<feature type="compositionally biased region" description="Polar residues" evidence="5">
    <location>
        <begin position="13"/>
        <end position="23"/>
    </location>
</feature>
<reference evidence="10" key="1">
    <citation type="submission" date="2010-07" db="EMBL/GenBank/DDBJ databases">
        <title>The genome sequence of Gaeumannomyces graminis var. tritici strain R3-111a-1.</title>
        <authorList>
            <consortium name="The Broad Institute Genome Sequencing Platform"/>
            <person name="Ma L.-J."/>
            <person name="Dead R."/>
            <person name="Young S."/>
            <person name="Zeng Q."/>
            <person name="Koehrsen M."/>
            <person name="Alvarado L."/>
            <person name="Berlin A."/>
            <person name="Chapman S.B."/>
            <person name="Chen Z."/>
            <person name="Freedman E."/>
            <person name="Gellesch M."/>
            <person name="Goldberg J."/>
            <person name="Griggs A."/>
            <person name="Gujja S."/>
            <person name="Heilman E.R."/>
            <person name="Heiman D."/>
            <person name="Hepburn T."/>
            <person name="Howarth C."/>
            <person name="Jen D."/>
            <person name="Larson L."/>
            <person name="Mehta T."/>
            <person name="Neiman D."/>
            <person name="Pearson M."/>
            <person name="Roberts A."/>
            <person name="Saif S."/>
            <person name="Shea T."/>
            <person name="Shenoy N."/>
            <person name="Sisk P."/>
            <person name="Stolte C."/>
            <person name="Sykes S."/>
            <person name="Walk T."/>
            <person name="White J."/>
            <person name="Yandava C."/>
            <person name="Haas B."/>
            <person name="Nusbaum C."/>
            <person name="Birren B."/>
        </authorList>
    </citation>
    <scope>NUCLEOTIDE SEQUENCE [LARGE SCALE GENOMIC DNA]</scope>
    <source>
        <strain evidence="10">R3-111a-1</strain>
    </source>
</reference>
<feature type="transmembrane region" description="Helical" evidence="6">
    <location>
        <begin position="313"/>
        <end position="339"/>
    </location>
</feature>
<evidence type="ECO:0000256" key="1">
    <source>
        <dbReference type="ARBA" id="ARBA00004141"/>
    </source>
</evidence>
<proteinExistence type="predicted"/>
<dbReference type="STRING" id="644352.J3NJA4"/>
<keyword evidence="10" id="KW-1185">Reference proteome</keyword>
<sequence length="474" mass="50731">MTELSQRPGASATGPSTPNSEGSSGEVGRKLQTDGNESSIYSGSVHGQPGTVQSHQRVVEAVQKEMPGWDWDSDPINPFNWPRSRKLGQVWMAASVSLAATFGTSIITPGRGQLMQEYGVSGTVAILPLSLYVLALALGPIVGGPLSETVGRYPVYMASTPLGVVFTVGAGLCPTFAGVCALRFLAGFCVAPSLAIVAGVLSETFRPAERGLPSTVFLLMTFMGPGVAPVVGSFVVQRQGWRWSQWVLALFLGFGLAVSLALGRETYHPVLKRRRARQLGLSGESSGSWRARAGEFVTIALARPLHMLFTEPVVGFVCLYVACEFATLFSFFAAVPYVFATVYSFALEQSGLVFLAMVFGCILGSLTVVLCEILLYRRQLLKYAPGGVPPEHRLYPAMVGSACLPLGLFWFAWTARPEISWVSPVVAIVPFAMGNFCIFVSLTQYLTDTYTGSNIASAMSANSLASKDTQTAQD</sequence>
<dbReference type="GO" id="GO:0005886">
    <property type="term" value="C:plasma membrane"/>
    <property type="evidence" value="ECO:0007669"/>
    <property type="project" value="TreeGrafter"/>
</dbReference>
<dbReference type="Pfam" id="PF07690">
    <property type="entry name" value="MFS_1"/>
    <property type="match status" value="1"/>
</dbReference>
<dbReference type="Gene3D" id="1.20.1250.20">
    <property type="entry name" value="MFS general substrate transporter like domains"/>
    <property type="match status" value="1"/>
</dbReference>
<dbReference type="HOGENOM" id="CLU_008455_11_3_1"/>
<feature type="transmembrane region" description="Helical" evidence="6">
    <location>
        <begin position="217"/>
        <end position="237"/>
    </location>
</feature>
<dbReference type="InterPro" id="IPR011701">
    <property type="entry name" value="MFS"/>
</dbReference>
<dbReference type="EMBL" id="GL385395">
    <property type="protein sequence ID" value="EJT81355.1"/>
    <property type="molecule type" value="Genomic_DNA"/>
</dbReference>
<evidence type="ECO:0000313" key="8">
    <source>
        <dbReference type="EMBL" id="EJT81355.1"/>
    </source>
</evidence>
<dbReference type="SUPFAM" id="SSF103473">
    <property type="entry name" value="MFS general substrate transporter"/>
    <property type="match status" value="1"/>
</dbReference>
<feature type="transmembrane region" description="Helical" evidence="6">
    <location>
        <begin position="419"/>
        <end position="442"/>
    </location>
</feature>
<reference evidence="9" key="4">
    <citation type="journal article" date="2015" name="G3 (Bethesda)">
        <title>Genome sequences of three phytopathogenic species of the Magnaporthaceae family of fungi.</title>
        <authorList>
            <person name="Okagaki L.H."/>
            <person name="Nunes C.C."/>
            <person name="Sailsbery J."/>
            <person name="Clay B."/>
            <person name="Brown D."/>
            <person name="John T."/>
            <person name="Oh Y."/>
            <person name="Young N."/>
            <person name="Fitzgerald M."/>
            <person name="Haas B.J."/>
            <person name="Zeng Q."/>
            <person name="Young S."/>
            <person name="Adiconis X."/>
            <person name="Fan L."/>
            <person name="Levin J.Z."/>
            <person name="Mitchell T.K."/>
            <person name="Okubara P.A."/>
            <person name="Farman M.L."/>
            <person name="Kohn L.M."/>
            <person name="Birren B."/>
            <person name="Ma L.-J."/>
            <person name="Dean R.A."/>
        </authorList>
    </citation>
    <scope>NUCLEOTIDE SEQUENCE</scope>
    <source>
        <strain evidence="9">R3-111a-1</strain>
    </source>
</reference>
<evidence type="ECO:0000313" key="10">
    <source>
        <dbReference type="Proteomes" id="UP000006039"/>
    </source>
</evidence>
<keyword evidence="4 6" id="KW-0472">Membrane</keyword>
<evidence type="ECO:0000259" key="7">
    <source>
        <dbReference type="PROSITE" id="PS50850"/>
    </source>
</evidence>
<dbReference type="InterPro" id="IPR036259">
    <property type="entry name" value="MFS_trans_sf"/>
</dbReference>
<gene>
    <name evidence="9" type="primary">20341796</name>
    <name evidence="8" type="ORF">GGTG_01338</name>
</gene>
<dbReference type="PANTHER" id="PTHR23502">
    <property type="entry name" value="MAJOR FACILITATOR SUPERFAMILY"/>
    <property type="match status" value="1"/>
</dbReference>
<feature type="transmembrane region" description="Helical" evidence="6">
    <location>
        <begin position="243"/>
        <end position="263"/>
    </location>
</feature>
<comment type="subcellular location">
    <subcellularLocation>
        <location evidence="1">Membrane</location>
        <topology evidence="1">Multi-pass membrane protein</topology>
    </subcellularLocation>
</comment>
<accession>J3NJA4</accession>
<name>J3NJA4_GAET3</name>
<evidence type="ECO:0000256" key="4">
    <source>
        <dbReference type="ARBA" id="ARBA00023136"/>
    </source>
</evidence>
<dbReference type="PANTHER" id="PTHR23502:SF38">
    <property type="entry name" value="POLYAMINE TRANSPORTER 4"/>
    <property type="match status" value="1"/>
</dbReference>
<feature type="transmembrane region" description="Helical" evidence="6">
    <location>
        <begin position="351"/>
        <end position="375"/>
    </location>
</feature>
<reference evidence="8" key="3">
    <citation type="submission" date="2010-09" db="EMBL/GenBank/DDBJ databases">
        <title>Annotation of Gaeumannomyces graminis var. tritici R3-111a-1.</title>
        <authorList>
            <consortium name="The Broad Institute Genome Sequencing Platform"/>
            <person name="Ma L.-J."/>
            <person name="Dead R."/>
            <person name="Young S.K."/>
            <person name="Zeng Q."/>
            <person name="Gargeya S."/>
            <person name="Fitzgerald M."/>
            <person name="Haas B."/>
            <person name="Abouelleil A."/>
            <person name="Alvarado L."/>
            <person name="Arachchi H.M."/>
            <person name="Berlin A."/>
            <person name="Brown A."/>
            <person name="Chapman S.B."/>
            <person name="Chen Z."/>
            <person name="Dunbar C."/>
            <person name="Freedman E."/>
            <person name="Gearin G."/>
            <person name="Gellesch M."/>
            <person name="Goldberg J."/>
            <person name="Griggs A."/>
            <person name="Gujja S."/>
            <person name="Heiman D."/>
            <person name="Howarth C."/>
            <person name="Larson L."/>
            <person name="Lui A."/>
            <person name="MacDonald P.J.P."/>
            <person name="Mehta T."/>
            <person name="Montmayeur A."/>
            <person name="Murphy C."/>
            <person name="Neiman D."/>
            <person name="Pearson M."/>
            <person name="Priest M."/>
            <person name="Roberts A."/>
            <person name="Saif S."/>
            <person name="Shea T."/>
            <person name="Shenoy N."/>
            <person name="Sisk P."/>
            <person name="Stolte C."/>
            <person name="Sykes S."/>
            <person name="Yandava C."/>
            <person name="Wortman J."/>
            <person name="Nusbaum C."/>
            <person name="Birren B."/>
        </authorList>
    </citation>
    <scope>NUCLEOTIDE SEQUENCE</scope>
    <source>
        <strain evidence="8">R3-111a-1</strain>
    </source>
</reference>
<dbReference type="RefSeq" id="XP_009217364.1">
    <property type="nucleotide sequence ID" value="XM_009219100.1"/>
</dbReference>
<reference evidence="9" key="5">
    <citation type="submission" date="2018-04" db="UniProtKB">
        <authorList>
            <consortium name="EnsemblFungi"/>
        </authorList>
    </citation>
    <scope>IDENTIFICATION</scope>
    <source>
        <strain evidence="9">R3-111a-1</strain>
    </source>
</reference>
<dbReference type="eggNOG" id="KOG0255">
    <property type="taxonomic scope" value="Eukaryota"/>
</dbReference>
<protein>
    <recommendedName>
        <fullName evidence="7">Major facilitator superfamily (MFS) profile domain-containing protein</fullName>
    </recommendedName>
</protein>
<dbReference type="VEuPathDB" id="FungiDB:GGTG_01338"/>
<dbReference type="Proteomes" id="UP000006039">
    <property type="component" value="Unassembled WGS sequence"/>
</dbReference>
<feature type="transmembrane region" description="Helical" evidence="6">
    <location>
        <begin position="395"/>
        <end position="413"/>
    </location>
</feature>
<dbReference type="GO" id="GO:0000297">
    <property type="term" value="F:spermine transmembrane transporter activity"/>
    <property type="evidence" value="ECO:0007669"/>
    <property type="project" value="TreeGrafter"/>
</dbReference>
<keyword evidence="2 6" id="KW-0812">Transmembrane</keyword>
<dbReference type="AlphaFoldDB" id="J3NJA4"/>
<dbReference type="PROSITE" id="PS50850">
    <property type="entry name" value="MFS"/>
    <property type="match status" value="1"/>
</dbReference>
<evidence type="ECO:0000256" key="6">
    <source>
        <dbReference type="SAM" id="Phobius"/>
    </source>
</evidence>
<feature type="transmembrane region" description="Helical" evidence="6">
    <location>
        <begin position="120"/>
        <end position="143"/>
    </location>
</feature>
<evidence type="ECO:0000313" key="9">
    <source>
        <dbReference type="EnsemblFungi" id="EJT81355"/>
    </source>
</evidence>
<evidence type="ECO:0000256" key="2">
    <source>
        <dbReference type="ARBA" id="ARBA00022692"/>
    </source>
</evidence>
<dbReference type="EnsemblFungi" id="EJT81355">
    <property type="protein sequence ID" value="EJT81355"/>
    <property type="gene ID" value="GGTG_01338"/>
</dbReference>
<dbReference type="InterPro" id="IPR020846">
    <property type="entry name" value="MFS_dom"/>
</dbReference>
<feature type="transmembrane region" description="Helical" evidence="6">
    <location>
        <begin position="90"/>
        <end position="108"/>
    </location>
</feature>
<feature type="transmembrane region" description="Helical" evidence="6">
    <location>
        <begin position="184"/>
        <end position="205"/>
    </location>
</feature>
<feature type="region of interest" description="Disordered" evidence="5">
    <location>
        <begin position="1"/>
        <end position="54"/>
    </location>
</feature>
<evidence type="ECO:0000256" key="3">
    <source>
        <dbReference type="ARBA" id="ARBA00022989"/>
    </source>
</evidence>
<feature type="domain" description="Major facilitator superfamily (MFS) profile" evidence="7">
    <location>
        <begin position="89"/>
        <end position="474"/>
    </location>
</feature>
<keyword evidence="3 6" id="KW-1133">Transmembrane helix</keyword>
<dbReference type="GO" id="GO:0015606">
    <property type="term" value="F:spermidine transmembrane transporter activity"/>
    <property type="evidence" value="ECO:0007669"/>
    <property type="project" value="TreeGrafter"/>
</dbReference>
<dbReference type="OrthoDB" id="3936150at2759"/>
<organism evidence="8">
    <name type="scientific">Gaeumannomyces tritici (strain R3-111a-1)</name>
    <name type="common">Wheat and barley take-all root rot fungus</name>
    <name type="synonym">Gaeumannomyces graminis var. tritici</name>
    <dbReference type="NCBI Taxonomy" id="644352"/>
    <lineage>
        <taxon>Eukaryota</taxon>
        <taxon>Fungi</taxon>
        <taxon>Dikarya</taxon>
        <taxon>Ascomycota</taxon>
        <taxon>Pezizomycotina</taxon>
        <taxon>Sordariomycetes</taxon>
        <taxon>Sordariomycetidae</taxon>
        <taxon>Magnaporthales</taxon>
        <taxon>Magnaporthaceae</taxon>
        <taxon>Gaeumannomyces</taxon>
    </lineage>
</organism>
<reference evidence="8" key="2">
    <citation type="submission" date="2010-07" db="EMBL/GenBank/DDBJ databases">
        <authorList>
            <consortium name="The Broad Institute Genome Sequencing Platform"/>
            <consortium name="Broad Institute Genome Sequencing Center for Infectious Disease"/>
            <person name="Ma L.-J."/>
            <person name="Dead R."/>
            <person name="Young S."/>
            <person name="Zeng Q."/>
            <person name="Koehrsen M."/>
            <person name="Alvarado L."/>
            <person name="Berlin A."/>
            <person name="Chapman S.B."/>
            <person name="Chen Z."/>
            <person name="Freedman E."/>
            <person name="Gellesch M."/>
            <person name="Goldberg J."/>
            <person name="Griggs A."/>
            <person name="Gujja S."/>
            <person name="Heilman E.R."/>
            <person name="Heiman D."/>
            <person name="Hepburn T."/>
            <person name="Howarth C."/>
            <person name="Jen D."/>
            <person name="Larson L."/>
            <person name="Mehta T."/>
            <person name="Neiman D."/>
            <person name="Pearson M."/>
            <person name="Roberts A."/>
            <person name="Saif S."/>
            <person name="Shea T."/>
            <person name="Shenoy N."/>
            <person name="Sisk P."/>
            <person name="Stolte C."/>
            <person name="Sykes S."/>
            <person name="Walk T."/>
            <person name="White J."/>
            <person name="Yandava C."/>
            <person name="Haas B."/>
            <person name="Nusbaum C."/>
            <person name="Birren B."/>
        </authorList>
    </citation>
    <scope>NUCLEOTIDE SEQUENCE</scope>
    <source>
        <strain evidence="8">R3-111a-1</strain>
    </source>
</reference>
<evidence type="ECO:0000256" key="5">
    <source>
        <dbReference type="SAM" id="MobiDB-lite"/>
    </source>
</evidence>